<name>A0A9Q3UHR6_VIBPH</name>
<keyword evidence="1" id="KW-0233">DNA recombination</keyword>
<dbReference type="InterPro" id="IPR011010">
    <property type="entry name" value="DNA_brk_join_enz"/>
</dbReference>
<protein>
    <recommendedName>
        <fullName evidence="4">Integrase</fullName>
    </recommendedName>
</protein>
<evidence type="ECO:0000313" key="3">
    <source>
        <dbReference type="Proteomes" id="UP000726777"/>
    </source>
</evidence>
<comment type="caution">
    <text evidence="2">The sequence shown here is derived from an EMBL/GenBank/DDBJ whole genome shotgun (WGS) entry which is preliminary data.</text>
</comment>
<dbReference type="EMBL" id="JACVHL010000020">
    <property type="protein sequence ID" value="MCC3806941.1"/>
    <property type="molecule type" value="Genomic_DNA"/>
</dbReference>
<gene>
    <name evidence="2" type="ORF">IB292_18120</name>
</gene>
<dbReference type="GO" id="GO:0003677">
    <property type="term" value="F:DNA binding"/>
    <property type="evidence" value="ECO:0007669"/>
    <property type="project" value="InterPro"/>
</dbReference>
<dbReference type="GO" id="GO:0015074">
    <property type="term" value="P:DNA integration"/>
    <property type="evidence" value="ECO:0007669"/>
    <property type="project" value="InterPro"/>
</dbReference>
<dbReference type="Proteomes" id="UP000726777">
    <property type="component" value="Unassembled WGS sequence"/>
</dbReference>
<dbReference type="SUPFAM" id="SSF56349">
    <property type="entry name" value="DNA breaking-rejoining enzymes"/>
    <property type="match status" value="1"/>
</dbReference>
<dbReference type="Gene3D" id="1.10.443.10">
    <property type="entry name" value="Intergrase catalytic core"/>
    <property type="match status" value="1"/>
</dbReference>
<accession>A0A9Q3UHR6</accession>
<evidence type="ECO:0000256" key="1">
    <source>
        <dbReference type="ARBA" id="ARBA00023172"/>
    </source>
</evidence>
<dbReference type="RefSeq" id="WP_179000457.1">
    <property type="nucleotide sequence ID" value="NZ_CP040101.1"/>
</dbReference>
<dbReference type="AlphaFoldDB" id="A0A9Q3UHR6"/>
<dbReference type="GO" id="GO:0006310">
    <property type="term" value="P:DNA recombination"/>
    <property type="evidence" value="ECO:0007669"/>
    <property type="project" value="UniProtKB-KW"/>
</dbReference>
<dbReference type="InterPro" id="IPR013762">
    <property type="entry name" value="Integrase-like_cat_sf"/>
</dbReference>
<organism evidence="2 3">
    <name type="scientific">Vibrio parahaemolyticus</name>
    <dbReference type="NCBI Taxonomy" id="670"/>
    <lineage>
        <taxon>Bacteria</taxon>
        <taxon>Pseudomonadati</taxon>
        <taxon>Pseudomonadota</taxon>
        <taxon>Gammaproteobacteria</taxon>
        <taxon>Vibrionales</taxon>
        <taxon>Vibrionaceae</taxon>
        <taxon>Vibrio</taxon>
    </lineage>
</organism>
<evidence type="ECO:0008006" key="4">
    <source>
        <dbReference type="Google" id="ProtNLM"/>
    </source>
</evidence>
<reference evidence="2" key="1">
    <citation type="submission" date="2020-09" db="EMBL/GenBank/DDBJ databases">
        <title>Genome sequence of Vibrio parahaemolyticus isolates.</title>
        <authorList>
            <person name="Hammerl J.A."/>
            <person name="Strauch E."/>
        </authorList>
    </citation>
    <scope>NUCLEOTIDE SEQUENCE</scope>
    <source>
        <strain evidence="2">17-VB00146</strain>
    </source>
</reference>
<proteinExistence type="predicted"/>
<evidence type="ECO:0000313" key="2">
    <source>
        <dbReference type="EMBL" id="MCC3806941.1"/>
    </source>
</evidence>
<sequence>MAINALVNSIGNSDFDKKLRILPDLLTEQNRIDPPSDDFVLCRDRNGKPTAIFGSNIWDFNPYRTSATRLTKFSFSTVKGVNDQHTKQMIDDIKWLMFCIIYKSGSGQIGRITATTLYNYFRELINISKVATQLSYNRFTGEPLQFRDFFCKEVYISTLYARAKKKQDSLSVKMLNSVFKRLHGIGKDKLGFSVRLHIEKRERGEDNQHPIIPASIYLHYINHLTDELDRLTKGMTNITNFLSEFSSSTYGLSKQAQKSYGIRTKNFNITMSQAIDNYQLNDVFGDVKYKRNLTVRLREVQFTLKNIIHLYTGMRDQEILRLPYDCLYDYTVKEEEKDDDGKVVVPTEMIKLVSTTTKYTGYQKEDSWYAPKEVVKAINLLRKIALGMCKMKNLEPKECPLFLNVALKRKDGNSRSVTAFSNVHKKTDSPSLKWYTGAVITKHDMEILQASEPDRDFYNEKESSGEIRFKVGGIWPLTSHQFRRSLAFYASNSGFVSIPTLKRQYKHLTKEITKYYARNYQNVESIFGHYDPKTGKWKLPEGHVIFDCQAAVPVEKVNNLIDDIIGSDSVLFGKSGSYISRQSERIFNGEVQIEEFRESTLKKVHNGEIAYNETLLGGCTNSEGCDCRILGEFTDCLGSECAVIKKDKVERQIREITESMKCYKPTDGEYQVLEVELNSLLKFKKYRMNTKEASNE</sequence>